<dbReference type="Proteomes" id="UP001054902">
    <property type="component" value="Unassembled WGS sequence"/>
</dbReference>
<reference evidence="2 3" key="1">
    <citation type="journal article" date="2021" name="Sci. Rep.">
        <title>The genome of the diatom Chaetoceros tenuissimus carries an ancient integrated fragment of an extant virus.</title>
        <authorList>
            <person name="Hongo Y."/>
            <person name="Kimura K."/>
            <person name="Takaki Y."/>
            <person name="Yoshida Y."/>
            <person name="Baba S."/>
            <person name="Kobayashi G."/>
            <person name="Nagasaki K."/>
            <person name="Hano T."/>
            <person name="Tomaru Y."/>
        </authorList>
    </citation>
    <scope>NUCLEOTIDE SEQUENCE [LARGE SCALE GENOMIC DNA]</scope>
    <source>
        <strain evidence="2 3">NIES-3715</strain>
    </source>
</reference>
<accession>A0AAD3CT66</accession>
<proteinExistence type="predicted"/>
<keyword evidence="3" id="KW-1185">Reference proteome</keyword>
<protein>
    <submittedName>
        <fullName evidence="2">Uncharacterized protein</fullName>
    </submittedName>
</protein>
<evidence type="ECO:0000313" key="2">
    <source>
        <dbReference type="EMBL" id="GFH50400.1"/>
    </source>
</evidence>
<evidence type="ECO:0000256" key="1">
    <source>
        <dbReference type="SAM" id="MobiDB-lite"/>
    </source>
</evidence>
<sequence>MLSSTKRSAASVATPTLSTRVVARHDDKKAFEDEEKIVDPLLFFCTAPVSTPEFATPVVARQDDEKAFDAVEERDTLLLNAAAAPVAARQDNEIAVEDQAVIVAAPFATPASSTPLVVRQDNEIAFEDDEEREALVAIPEFATPLFAHTREETRNIQGPYRENYHDETSVDETPLNDSYDTPNRSHYLNGFEGISPFTRNFGNLYIDEVCECGLSKPCLICPTKWRF</sequence>
<comment type="caution">
    <text evidence="2">The sequence shown here is derived from an EMBL/GenBank/DDBJ whole genome shotgun (WGS) entry which is preliminary data.</text>
</comment>
<dbReference type="EMBL" id="BLLK01000039">
    <property type="protein sequence ID" value="GFH50400.1"/>
    <property type="molecule type" value="Genomic_DNA"/>
</dbReference>
<name>A0AAD3CT66_9STRA</name>
<evidence type="ECO:0000313" key="3">
    <source>
        <dbReference type="Proteomes" id="UP001054902"/>
    </source>
</evidence>
<feature type="region of interest" description="Disordered" evidence="1">
    <location>
        <begin position="158"/>
        <end position="181"/>
    </location>
</feature>
<gene>
    <name evidence="2" type="ORF">CTEN210_06876</name>
</gene>
<organism evidence="2 3">
    <name type="scientific">Chaetoceros tenuissimus</name>
    <dbReference type="NCBI Taxonomy" id="426638"/>
    <lineage>
        <taxon>Eukaryota</taxon>
        <taxon>Sar</taxon>
        <taxon>Stramenopiles</taxon>
        <taxon>Ochrophyta</taxon>
        <taxon>Bacillariophyta</taxon>
        <taxon>Coscinodiscophyceae</taxon>
        <taxon>Chaetocerotophycidae</taxon>
        <taxon>Chaetocerotales</taxon>
        <taxon>Chaetocerotaceae</taxon>
        <taxon>Chaetoceros</taxon>
    </lineage>
</organism>
<dbReference type="AlphaFoldDB" id="A0AAD3CT66"/>